<dbReference type="EMBL" id="LGLN01000099">
    <property type="protein sequence ID" value="KPC23686.1"/>
    <property type="molecule type" value="Genomic_DNA"/>
</dbReference>
<accession>A0A0N1JMP6</accession>
<evidence type="ECO:0000313" key="1">
    <source>
        <dbReference type="EMBL" id="KPC23686.1"/>
    </source>
</evidence>
<gene>
    <name evidence="1" type="ORF">ABJ99_5255</name>
</gene>
<reference evidence="1 2" key="1">
    <citation type="submission" date="2015-07" db="EMBL/GenBank/DDBJ databases">
        <authorList>
            <person name="Noorani M."/>
        </authorList>
    </citation>
    <scope>NUCLEOTIDE SEQUENCE [LARGE SCALE GENOMIC DNA]</scope>
    <source>
        <strain evidence="1 2">0788_9</strain>
    </source>
</reference>
<dbReference type="AlphaFoldDB" id="A0A0N1JMP6"/>
<sequence length="37" mass="4321">MRPQPRRLMTHAIHVEGVKAYLTRHTLTPEAAAVRRR</sequence>
<comment type="caution">
    <text evidence="1">The sequence shown here is derived from an EMBL/GenBank/DDBJ whole genome shotgun (WGS) entry which is preliminary data.</text>
</comment>
<proteinExistence type="predicted"/>
<dbReference type="Proteomes" id="UP000037891">
    <property type="component" value="Unassembled WGS sequence"/>
</dbReference>
<organism evidence="1 2">
    <name type="scientific">Pseudomonas syringae pv. cilantro</name>
    <dbReference type="NCBI Taxonomy" id="81035"/>
    <lineage>
        <taxon>Bacteria</taxon>
        <taxon>Pseudomonadati</taxon>
        <taxon>Pseudomonadota</taxon>
        <taxon>Gammaproteobacteria</taxon>
        <taxon>Pseudomonadales</taxon>
        <taxon>Pseudomonadaceae</taxon>
        <taxon>Pseudomonas</taxon>
        <taxon>Pseudomonas syringae</taxon>
    </lineage>
</organism>
<reference evidence="1 2" key="2">
    <citation type="submission" date="2015-10" db="EMBL/GenBank/DDBJ databases">
        <title>Comparative genomics and high-throughput reverse genetic screens identify a new phytobacterial MAMP and an Arabidopsis receptor required for immune elicitation.</title>
        <authorList>
            <person name="Mott G.A."/>
            <person name="Thakur S."/>
            <person name="Wang P.W."/>
            <person name="Desveaux D."/>
            <person name="Guttman D.S."/>
        </authorList>
    </citation>
    <scope>NUCLEOTIDE SEQUENCE [LARGE SCALE GENOMIC DNA]</scope>
    <source>
        <strain evidence="1 2">0788_9</strain>
    </source>
</reference>
<name>A0A0N1JMP6_PSESX</name>
<evidence type="ECO:0000313" key="2">
    <source>
        <dbReference type="Proteomes" id="UP000037891"/>
    </source>
</evidence>
<protein>
    <submittedName>
        <fullName evidence="1">Uncharacterized protein</fullName>
    </submittedName>
</protein>